<evidence type="ECO:0000313" key="2">
    <source>
        <dbReference type="EMBL" id="SEQ39336.1"/>
    </source>
</evidence>
<dbReference type="STRING" id="478744.SAMN05444359_10939"/>
<organism evidence="2 3">
    <name type="scientific">Neolewinella agarilytica</name>
    <dbReference type="NCBI Taxonomy" id="478744"/>
    <lineage>
        <taxon>Bacteria</taxon>
        <taxon>Pseudomonadati</taxon>
        <taxon>Bacteroidota</taxon>
        <taxon>Saprospiria</taxon>
        <taxon>Saprospirales</taxon>
        <taxon>Lewinellaceae</taxon>
        <taxon>Neolewinella</taxon>
    </lineage>
</organism>
<keyword evidence="3" id="KW-1185">Reference proteome</keyword>
<accession>A0A1H9FN64</accession>
<dbReference type="Pfam" id="PF03831">
    <property type="entry name" value="YjdM"/>
    <property type="match status" value="1"/>
</dbReference>
<reference evidence="3" key="1">
    <citation type="submission" date="2016-10" db="EMBL/GenBank/DDBJ databases">
        <authorList>
            <person name="Varghese N."/>
            <person name="Submissions S."/>
        </authorList>
    </citation>
    <scope>NUCLEOTIDE SEQUENCE [LARGE SCALE GENOMIC DNA]</scope>
    <source>
        <strain evidence="3">DSM 24740</strain>
    </source>
</reference>
<keyword evidence="2" id="KW-0378">Hydrolase</keyword>
<evidence type="ECO:0000313" key="3">
    <source>
        <dbReference type="Proteomes" id="UP000199021"/>
    </source>
</evidence>
<dbReference type="GO" id="GO:0016787">
    <property type="term" value="F:hydrolase activity"/>
    <property type="evidence" value="ECO:0007669"/>
    <property type="project" value="UniProtKB-KW"/>
</dbReference>
<protein>
    <submittedName>
        <fullName evidence="2">Phosphonoacetate hydrolase</fullName>
    </submittedName>
</protein>
<gene>
    <name evidence="2" type="ORF">SAMN05444359_10939</name>
</gene>
<evidence type="ECO:0000259" key="1">
    <source>
        <dbReference type="SMART" id="SM00782"/>
    </source>
</evidence>
<dbReference type="Proteomes" id="UP000199021">
    <property type="component" value="Unassembled WGS sequence"/>
</dbReference>
<dbReference type="InterPro" id="IPR013988">
    <property type="entry name" value="YjdM_C"/>
</dbReference>
<dbReference type="RefSeq" id="WP_090167777.1">
    <property type="nucleotide sequence ID" value="NZ_FOFB01000009.1"/>
</dbReference>
<dbReference type="InterPro" id="IPR013991">
    <property type="entry name" value="PhnaA_N_proteobac"/>
</dbReference>
<dbReference type="SUPFAM" id="SSF82057">
    <property type="entry name" value="Prokaryotic SH3-related domain"/>
    <property type="match status" value="1"/>
</dbReference>
<dbReference type="Gene3D" id="2.30.30.40">
    <property type="entry name" value="SH3 Domains"/>
    <property type="match status" value="1"/>
</dbReference>
<dbReference type="AlphaFoldDB" id="A0A1H9FN64"/>
<sequence length="190" mass="20996">MKIDRDLQSRSGNACELSGETENLTVYEVGPGADGSPEKSIVISQKLNDQLTGEVDPVANDWRCLNDSMWSEVEAVKVVAYRMLHQLRGEGWPQDLLDMMYLEDDTLAWAKAGLPDEDAVVHKDANGNVLEAGDSVTLIKDLKVKGANFIAKRGTAVRNIRLVHDNAGQIEGKVETQMIVILTEYVKKNK</sequence>
<proteinExistence type="predicted"/>
<name>A0A1H9FN64_9BACT</name>
<dbReference type="SMART" id="SM00782">
    <property type="entry name" value="PhnA_Zn_Ribbon"/>
    <property type="match status" value="1"/>
</dbReference>
<dbReference type="PANTHER" id="PTHR30305:SF3">
    <property type="entry name" value="PROTEIN YJDM"/>
    <property type="match status" value="1"/>
</dbReference>
<dbReference type="EMBL" id="FOFB01000009">
    <property type="protein sequence ID" value="SEQ39336.1"/>
    <property type="molecule type" value="Genomic_DNA"/>
</dbReference>
<dbReference type="InParanoid" id="A0A1H9FN64"/>
<feature type="domain" description="PhnA protein N-terminal proteobacterial" evidence="1">
    <location>
        <begin position="6"/>
        <end position="52"/>
    </location>
</feature>
<dbReference type="PANTHER" id="PTHR30305">
    <property type="entry name" value="PROTEIN YJDM-RELATED"/>
    <property type="match status" value="1"/>
</dbReference>
<dbReference type="OrthoDB" id="9810131at2"/>